<dbReference type="AlphaFoldDB" id="A0A026WX30"/>
<dbReference type="Pfam" id="PF13976">
    <property type="entry name" value="gag_pre-integrs"/>
    <property type="match status" value="1"/>
</dbReference>
<dbReference type="OMA" id="NEHITIF"/>
<sequence length="532" mass="61276">MVVTKILIALPDEYKHFVSAWDSVPEEKQSVNELLSRLLIEEERFKTKEESSNDNCALWMKRKRDQKKKRTICGRGHTQKECFHNKEGKGNKLRCYYCKKPGHMQKQCRTRIRENGEGENSASSSNQVIALPITALNTQSNREAWYLDSGASEHMTPRKEWLTDFKRIKKPVTIGGTTIDATGIGDIKLETFDGKKWKPCVLKKVLYVPNLKLNLFSVSSIADKDCKIIIDKDTCRIVDNNGNTRATAERDGKLYRMKFKLKEEHALSGKSSKKTLKQWHEQLAHQNFNHVKKVLDKFNINYIENKDEFCDSCMEGKQHRMLFSSSQNEVNGPCSIISADLGGPMEVESLGGSRYFLLLKDHYSHFRVVFFIKYKSEVAEKLKIFFAGAKADTGRKIKVLRTDNGREFINMEVNQILQRYGIRHQRTVSYSPEQNGAIEREMRTIVEAARTMLHAKKVSKTLWAEAINTAVYIINRSGTSSIKDKTPYELWHGKSPDLSTIKIFGSEVFAHILKQIRRKWDSKAKKRIFVGY</sequence>
<dbReference type="PANTHER" id="PTHR42648:SF11">
    <property type="entry name" value="TRANSPOSON TY4-P GAG-POL POLYPROTEIN"/>
    <property type="match status" value="1"/>
</dbReference>
<keyword evidence="12" id="KW-0695">RNA-directed DNA polymerase</keyword>
<keyword evidence="14" id="KW-0917">Virion maturation</keyword>
<evidence type="ECO:0000256" key="8">
    <source>
        <dbReference type="ARBA" id="ARBA00022801"/>
    </source>
</evidence>
<keyword evidence="10" id="KW-0460">Magnesium</keyword>
<keyword evidence="5" id="KW-0479">Metal-binding</keyword>
<dbReference type="GO" id="GO:0003887">
    <property type="term" value="F:DNA-directed DNA polymerase activity"/>
    <property type="evidence" value="ECO:0007669"/>
    <property type="project" value="UniProtKB-KW"/>
</dbReference>
<dbReference type="GO" id="GO:0006310">
    <property type="term" value="P:DNA recombination"/>
    <property type="evidence" value="ECO:0007669"/>
    <property type="project" value="UniProtKB-KW"/>
</dbReference>
<evidence type="ECO:0000313" key="20">
    <source>
        <dbReference type="Proteomes" id="UP000053097"/>
    </source>
</evidence>
<evidence type="ECO:0000256" key="12">
    <source>
        <dbReference type="ARBA" id="ARBA00022918"/>
    </source>
</evidence>
<dbReference type="InterPro" id="IPR039537">
    <property type="entry name" value="Retrotran_Ty1/copia-like"/>
</dbReference>
<dbReference type="Pfam" id="PF00098">
    <property type="entry name" value="zf-CCHC"/>
    <property type="match status" value="1"/>
</dbReference>
<dbReference type="GO" id="GO:0008270">
    <property type="term" value="F:zinc ion binding"/>
    <property type="evidence" value="ECO:0007669"/>
    <property type="project" value="UniProtKB-KW"/>
</dbReference>
<dbReference type="SUPFAM" id="SSF53098">
    <property type="entry name" value="Ribonuclease H-like"/>
    <property type="match status" value="1"/>
</dbReference>
<keyword evidence="15" id="KW-0233">DNA recombination</keyword>
<evidence type="ECO:0000256" key="7">
    <source>
        <dbReference type="ARBA" id="ARBA00022759"/>
    </source>
</evidence>
<evidence type="ECO:0000259" key="17">
    <source>
        <dbReference type="PROSITE" id="PS50158"/>
    </source>
</evidence>
<dbReference type="GO" id="GO:0003676">
    <property type="term" value="F:nucleic acid binding"/>
    <property type="evidence" value="ECO:0007669"/>
    <property type="project" value="InterPro"/>
</dbReference>
<dbReference type="InterPro" id="IPR001878">
    <property type="entry name" value="Znf_CCHC"/>
</dbReference>
<dbReference type="InterPro" id="IPR001584">
    <property type="entry name" value="Integrase_cat-core"/>
</dbReference>
<dbReference type="GO" id="GO:0006508">
    <property type="term" value="P:proteolysis"/>
    <property type="evidence" value="ECO:0007669"/>
    <property type="project" value="UniProtKB-KW"/>
</dbReference>
<dbReference type="Proteomes" id="UP000053097">
    <property type="component" value="Unassembled WGS sequence"/>
</dbReference>
<gene>
    <name evidence="19" type="ORF">X777_16574</name>
</gene>
<keyword evidence="8" id="KW-0378">Hydrolase</keyword>
<evidence type="ECO:0000256" key="6">
    <source>
        <dbReference type="ARBA" id="ARBA00022741"/>
    </source>
</evidence>
<keyword evidence="16" id="KW-0862">Zinc</keyword>
<keyword evidence="9" id="KW-0067">ATP-binding</keyword>
<dbReference type="InterPro" id="IPR036397">
    <property type="entry name" value="RNaseH_sf"/>
</dbReference>
<dbReference type="Gene3D" id="4.10.60.10">
    <property type="entry name" value="Zinc finger, CCHC-type"/>
    <property type="match status" value="1"/>
</dbReference>
<evidence type="ECO:0000259" key="18">
    <source>
        <dbReference type="PROSITE" id="PS50994"/>
    </source>
</evidence>
<organism evidence="19 20">
    <name type="scientific">Ooceraea biroi</name>
    <name type="common">Clonal raider ant</name>
    <name type="synonym">Cerapachys biroi</name>
    <dbReference type="NCBI Taxonomy" id="2015173"/>
    <lineage>
        <taxon>Eukaryota</taxon>
        <taxon>Metazoa</taxon>
        <taxon>Ecdysozoa</taxon>
        <taxon>Arthropoda</taxon>
        <taxon>Hexapoda</taxon>
        <taxon>Insecta</taxon>
        <taxon>Pterygota</taxon>
        <taxon>Neoptera</taxon>
        <taxon>Endopterygota</taxon>
        <taxon>Hymenoptera</taxon>
        <taxon>Apocrita</taxon>
        <taxon>Aculeata</taxon>
        <taxon>Formicoidea</taxon>
        <taxon>Formicidae</taxon>
        <taxon>Dorylinae</taxon>
        <taxon>Ooceraea</taxon>
    </lineage>
</organism>
<evidence type="ECO:0000256" key="11">
    <source>
        <dbReference type="ARBA" id="ARBA00022908"/>
    </source>
</evidence>
<dbReference type="EMBL" id="KK107098">
    <property type="protein sequence ID" value="EZA59689.1"/>
    <property type="molecule type" value="Genomic_DNA"/>
</dbReference>
<reference evidence="19 20" key="1">
    <citation type="journal article" date="2014" name="Curr. Biol.">
        <title>The genome of the clonal raider ant Cerapachys biroi.</title>
        <authorList>
            <person name="Oxley P.R."/>
            <person name="Ji L."/>
            <person name="Fetter-Pruneda I."/>
            <person name="McKenzie S.K."/>
            <person name="Li C."/>
            <person name="Hu H."/>
            <person name="Zhang G."/>
            <person name="Kronauer D.J."/>
        </authorList>
    </citation>
    <scope>NUCLEOTIDE SEQUENCE [LARGE SCALE GENOMIC DNA]</scope>
</reference>
<evidence type="ECO:0000313" key="19">
    <source>
        <dbReference type="EMBL" id="EZA59689.1"/>
    </source>
</evidence>
<keyword evidence="3" id="KW-0645">Protease</keyword>
<keyword evidence="4" id="KW-0540">Nuclease</keyword>
<protein>
    <submittedName>
        <fullName evidence="19">Copia protein</fullName>
    </submittedName>
</protein>
<keyword evidence="2" id="KW-1188">Viral release from host cell</keyword>
<dbReference type="InterPro" id="IPR054722">
    <property type="entry name" value="PolX-like_BBD"/>
</dbReference>
<keyword evidence="20" id="KW-1185">Reference proteome</keyword>
<dbReference type="PROSITE" id="PS50158">
    <property type="entry name" value="ZF_CCHC"/>
    <property type="match status" value="1"/>
</dbReference>
<dbReference type="GO" id="GO:0015074">
    <property type="term" value="P:DNA integration"/>
    <property type="evidence" value="ECO:0007669"/>
    <property type="project" value="UniProtKB-KW"/>
</dbReference>
<evidence type="ECO:0000256" key="1">
    <source>
        <dbReference type="ARBA" id="ARBA00002180"/>
    </source>
</evidence>
<feature type="domain" description="Integrase catalytic" evidence="18">
    <location>
        <begin position="329"/>
        <end position="495"/>
    </location>
</feature>
<dbReference type="GO" id="GO:0008233">
    <property type="term" value="F:peptidase activity"/>
    <property type="evidence" value="ECO:0007669"/>
    <property type="project" value="UniProtKB-KW"/>
</dbReference>
<evidence type="ECO:0000256" key="10">
    <source>
        <dbReference type="ARBA" id="ARBA00022842"/>
    </source>
</evidence>
<evidence type="ECO:0000256" key="14">
    <source>
        <dbReference type="ARBA" id="ARBA00023113"/>
    </source>
</evidence>
<dbReference type="SMART" id="SM00343">
    <property type="entry name" value="ZnF_C2HC"/>
    <property type="match status" value="1"/>
</dbReference>
<proteinExistence type="predicted"/>
<dbReference type="STRING" id="2015173.A0A026WX30"/>
<evidence type="ECO:0000256" key="13">
    <source>
        <dbReference type="ARBA" id="ARBA00022932"/>
    </source>
</evidence>
<dbReference type="GO" id="GO:0005524">
    <property type="term" value="F:ATP binding"/>
    <property type="evidence" value="ECO:0007669"/>
    <property type="project" value="UniProtKB-KW"/>
</dbReference>
<evidence type="ECO:0000256" key="4">
    <source>
        <dbReference type="ARBA" id="ARBA00022722"/>
    </source>
</evidence>
<dbReference type="GO" id="GO:0003964">
    <property type="term" value="F:RNA-directed DNA polymerase activity"/>
    <property type="evidence" value="ECO:0007669"/>
    <property type="project" value="UniProtKB-KW"/>
</dbReference>
<evidence type="ECO:0000256" key="16">
    <source>
        <dbReference type="PROSITE-ProRule" id="PRU00047"/>
    </source>
</evidence>
<dbReference type="GO" id="GO:0004519">
    <property type="term" value="F:endonuclease activity"/>
    <property type="evidence" value="ECO:0007669"/>
    <property type="project" value="UniProtKB-KW"/>
</dbReference>
<name>A0A026WX30_OOCBI</name>
<dbReference type="Pfam" id="PF22936">
    <property type="entry name" value="Pol_BBD"/>
    <property type="match status" value="1"/>
</dbReference>
<keyword evidence="13" id="KW-0239">DNA-directed DNA polymerase</keyword>
<comment type="function">
    <text evidence="1">The aspartyl protease (PR) mediates the proteolytic cleavages of the Gag and Gag-Pol polyproteins after assembly of the VLP.</text>
</comment>
<keyword evidence="6" id="KW-0547">Nucleotide-binding</keyword>
<keyword evidence="13" id="KW-0548">Nucleotidyltransferase</keyword>
<dbReference type="InterPro" id="IPR012337">
    <property type="entry name" value="RNaseH-like_sf"/>
</dbReference>
<dbReference type="OrthoDB" id="7555369at2759"/>
<evidence type="ECO:0000256" key="5">
    <source>
        <dbReference type="ARBA" id="ARBA00022723"/>
    </source>
</evidence>
<dbReference type="PROSITE" id="PS50994">
    <property type="entry name" value="INTEGRASE"/>
    <property type="match status" value="1"/>
</dbReference>
<dbReference type="InterPro" id="IPR036875">
    <property type="entry name" value="Znf_CCHC_sf"/>
</dbReference>
<feature type="domain" description="CCHC-type" evidence="17">
    <location>
        <begin position="94"/>
        <end position="109"/>
    </location>
</feature>
<dbReference type="Pfam" id="PF00665">
    <property type="entry name" value="rve"/>
    <property type="match status" value="1"/>
</dbReference>
<evidence type="ECO:0000256" key="9">
    <source>
        <dbReference type="ARBA" id="ARBA00022840"/>
    </source>
</evidence>
<dbReference type="PANTHER" id="PTHR42648">
    <property type="entry name" value="TRANSPOSASE, PUTATIVE-RELATED"/>
    <property type="match status" value="1"/>
</dbReference>
<evidence type="ECO:0000256" key="2">
    <source>
        <dbReference type="ARBA" id="ARBA00022612"/>
    </source>
</evidence>
<keyword evidence="16" id="KW-0863">Zinc-finger</keyword>
<keyword evidence="7" id="KW-0255">Endonuclease</keyword>
<dbReference type="InterPro" id="IPR025724">
    <property type="entry name" value="GAG-pre-integrase_dom"/>
</dbReference>
<evidence type="ECO:0000256" key="15">
    <source>
        <dbReference type="ARBA" id="ARBA00023172"/>
    </source>
</evidence>
<evidence type="ECO:0000256" key="3">
    <source>
        <dbReference type="ARBA" id="ARBA00022670"/>
    </source>
</evidence>
<keyword evidence="13" id="KW-0808">Transferase</keyword>
<dbReference type="Gene3D" id="3.30.420.10">
    <property type="entry name" value="Ribonuclease H-like superfamily/Ribonuclease H"/>
    <property type="match status" value="1"/>
</dbReference>
<accession>A0A026WX30</accession>
<keyword evidence="11" id="KW-0229">DNA integration</keyword>
<dbReference type="SUPFAM" id="SSF57756">
    <property type="entry name" value="Retrovirus zinc finger-like domains"/>
    <property type="match status" value="1"/>
</dbReference>